<gene>
    <name evidence="1" type="ORF">HHL01_04230</name>
</gene>
<evidence type="ECO:0000313" key="1">
    <source>
        <dbReference type="EMBL" id="NMF47387.1"/>
    </source>
</evidence>
<sequence length="122" mass="14572">MINFNVYAFLPAIDFLFIRLQGQDNSRDRLLSIRDNLSKLNEAQVLSELLTLDFMFYDYSNEQSEVWDIQLESFSSFYNRSEKVKKFDNYYPEAHVQSVFKWMLMLCDDCSDSLKIQRSVIH</sequence>
<dbReference type="AlphaFoldDB" id="A0A7X9U4E4"/>
<comment type="caution">
    <text evidence="1">The sequence shown here is derived from an EMBL/GenBank/DDBJ whole genome shotgun (WGS) entry which is preliminary data.</text>
</comment>
<reference evidence="1 2" key="1">
    <citation type="submission" date="2020-04" db="EMBL/GenBank/DDBJ databases">
        <title>Genome Sequencing and Assembley of Pseudoalteromonas artica.</title>
        <authorList>
            <person name="Akerly B."/>
            <person name="Cook G."/>
        </authorList>
    </citation>
    <scope>NUCLEOTIDE SEQUENCE [LARGE SCALE GENOMIC DNA]</scope>
    <source>
        <strain evidence="1 2">NEC-BIFX-0059</strain>
    </source>
</reference>
<evidence type="ECO:0000313" key="2">
    <source>
        <dbReference type="Proteomes" id="UP000519126"/>
    </source>
</evidence>
<protein>
    <submittedName>
        <fullName evidence="1">Uncharacterized protein</fullName>
    </submittedName>
</protein>
<proteinExistence type="predicted"/>
<organism evidence="1 2">
    <name type="scientific">Pseudoalteromonas arctica</name>
    <dbReference type="NCBI Taxonomy" id="394751"/>
    <lineage>
        <taxon>Bacteria</taxon>
        <taxon>Pseudomonadati</taxon>
        <taxon>Pseudomonadota</taxon>
        <taxon>Gammaproteobacteria</taxon>
        <taxon>Alteromonadales</taxon>
        <taxon>Pseudoalteromonadaceae</taxon>
        <taxon>Pseudoalteromonas</taxon>
    </lineage>
</organism>
<dbReference type="RefSeq" id="WP_170071148.1">
    <property type="nucleotide sequence ID" value="NZ_JABBCX010000001.1"/>
</dbReference>
<dbReference type="EMBL" id="JABBCX010000001">
    <property type="protein sequence ID" value="NMF47387.1"/>
    <property type="molecule type" value="Genomic_DNA"/>
</dbReference>
<accession>A0A7X9U4E4</accession>
<name>A0A7X9U4E4_9GAMM</name>
<dbReference type="Proteomes" id="UP000519126">
    <property type="component" value="Unassembled WGS sequence"/>
</dbReference>